<dbReference type="Gene3D" id="1.10.3290.10">
    <property type="entry name" value="Fido-like domain"/>
    <property type="match status" value="1"/>
</dbReference>
<dbReference type="Proteomes" id="UP001595960">
    <property type="component" value="Unassembled WGS sequence"/>
</dbReference>
<comment type="caution">
    <text evidence="3">The sequence shown here is derived from an EMBL/GenBank/DDBJ whole genome shotgun (WGS) entry which is preliminary data.</text>
</comment>
<dbReference type="SUPFAM" id="SSF140931">
    <property type="entry name" value="Fic-like"/>
    <property type="match status" value="1"/>
</dbReference>
<dbReference type="PANTHER" id="PTHR13504">
    <property type="entry name" value="FIDO DOMAIN-CONTAINING PROTEIN DDB_G0283145"/>
    <property type="match status" value="1"/>
</dbReference>
<dbReference type="SUPFAM" id="SSF46785">
    <property type="entry name" value="Winged helix' DNA-binding domain"/>
    <property type="match status" value="1"/>
</dbReference>
<dbReference type="RefSeq" id="WP_204393891.1">
    <property type="nucleotide sequence ID" value="NZ_JAFBBW010000001.1"/>
</dbReference>
<evidence type="ECO:0000313" key="4">
    <source>
        <dbReference type="Proteomes" id="UP001595960"/>
    </source>
</evidence>
<accession>A0ABV9RAU9</accession>
<dbReference type="InterPro" id="IPR040198">
    <property type="entry name" value="Fido_containing"/>
</dbReference>
<reference evidence="4" key="1">
    <citation type="journal article" date="2019" name="Int. J. Syst. Evol. Microbiol.">
        <title>The Global Catalogue of Microorganisms (GCM) 10K type strain sequencing project: providing services to taxonomists for standard genome sequencing and annotation.</title>
        <authorList>
            <consortium name="The Broad Institute Genomics Platform"/>
            <consortium name="The Broad Institute Genome Sequencing Center for Infectious Disease"/>
            <person name="Wu L."/>
            <person name="Ma J."/>
        </authorList>
    </citation>
    <scope>NUCLEOTIDE SEQUENCE [LARGE SCALE GENOMIC DNA]</scope>
    <source>
        <strain evidence="4">CGMCC 1.12192</strain>
    </source>
</reference>
<dbReference type="InterPro" id="IPR036597">
    <property type="entry name" value="Fido-like_dom_sf"/>
</dbReference>
<evidence type="ECO:0000256" key="1">
    <source>
        <dbReference type="SAM" id="MobiDB-lite"/>
    </source>
</evidence>
<dbReference type="EMBL" id="JBHSJC010000002">
    <property type="protein sequence ID" value="MFC4830557.1"/>
    <property type="molecule type" value="Genomic_DNA"/>
</dbReference>
<proteinExistence type="predicted"/>
<dbReference type="Pfam" id="PF02661">
    <property type="entry name" value="Fic"/>
    <property type="match status" value="1"/>
</dbReference>
<evidence type="ECO:0000313" key="3">
    <source>
        <dbReference type="EMBL" id="MFC4830557.1"/>
    </source>
</evidence>
<dbReference type="PROSITE" id="PS51459">
    <property type="entry name" value="FIDO"/>
    <property type="match status" value="1"/>
</dbReference>
<keyword evidence="4" id="KW-1185">Reference proteome</keyword>
<evidence type="ECO:0000259" key="2">
    <source>
        <dbReference type="PROSITE" id="PS51459"/>
    </source>
</evidence>
<dbReference type="InterPro" id="IPR036390">
    <property type="entry name" value="WH_DNA-bd_sf"/>
</dbReference>
<gene>
    <name evidence="3" type="ORF">ACFPER_17305</name>
</gene>
<dbReference type="PANTHER" id="PTHR13504:SF38">
    <property type="entry name" value="FIDO DOMAIN-CONTAINING PROTEIN"/>
    <property type="match status" value="1"/>
</dbReference>
<protein>
    <submittedName>
        <fullName evidence="3">Fic family protein</fullName>
    </submittedName>
</protein>
<dbReference type="InterPro" id="IPR003812">
    <property type="entry name" value="Fido"/>
</dbReference>
<organism evidence="3 4">
    <name type="scientific">Agromyces aurantiacus</name>
    <dbReference type="NCBI Taxonomy" id="165814"/>
    <lineage>
        <taxon>Bacteria</taxon>
        <taxon>Bacillati</taxon>
        <taxon>Actinomycetota</taxon>
        <taxon>Actinomycetes</taxon>
        <taxon>Micrococcales</taxon>
        <taxon>Microbacteriaceae</taxon>
        <taxon>Agromyces</taxon>
    </lineage>
</organism>
<sequence length="406" mass="43696">MAPSTPSGAAWPPHAARTVAWRQSGRHGTRADRMLREVTVSIPPMIAELDYTPPIGLAPALAEAAREVIAVDADPRGQIGALGGLLLRTESVSSSKIERIDASLEDYARAVAGIRSNESASSMVAATRALAQMIDRAGQAGRVHLDDILTAHRTLMADDRMDGHYAGRLRDVQNWIGGSDHSPIGAVHIPPPPETVPAYLDDLVAFANRDDLDPVAQAAIAHAQFESIHPFTDGNGRIGRALINAILRRRGLTRRTVVPVASAMLAERDRYFALVNGYREGRVDAFVADLARGTRIAAMEARRSADRLAELPAQWRELSRPRAGSAAAALLGRLAEHPIVTAEEAQELTGAPLSSVYTALDRLEADGIIHQVTARQRNRVWGVDDILAELDELAARIGAAVRATDR</sequence>
<feature type="region of interest" description="Disordered" evidence="1">
    <location>
        <begin position="1"/>
        <end position="30"/>
    </location>
</feature>
<name>A0ABV9RAU9_9MICO</name>
<feature type="domain" description="Fido" evidence="2">
    <location>
        <begin position="143"/>
        <end position="292"/>
    </location>
</feature>